<dbReference type="InterPro" id="IPR009057">
    <property type="entry name" value="Homeodomain-like_sf"/>
</dbReference>
<evidence type="ECO:0000313" key="2">
    <source>
        <dbReference type="Proteomes" id="UP001165652"/>
    </source>
</evidence>
<dbReference type="Proteomes" id="UP001165652">
    <property type="component" value="Unassembled WGS sequence"/>
</dbReference>
<evidence type="ECO:0000313" key="1">
    <source>
        <dbReference type="EMBL" id="MDC7786547.1"/>
    </source>
</evidence>
<reference evidence="1" key="2">
    <citation type="submission" date="2023-02" db="EMBL/GenBank/DDBJ databases">
        <authorList>
            <person name="Rayyan A."/>
            <person name="Meyer T."/>
            <person name="Kyndt J.A."/>
        </authorList>
    </citation>
    <scope>NUCLEOTIDE SEQUENCE</scope>
    <source>
        <strain evidence="1">DSM 9987</strain>
    </source>
</reference>
<accession>A0ABT5JAN3</accession>
<organism evidence="1 2">
    <name type="scientific">Rhodoplanes tepidamans</name>
    <name type="common">Rhodoplanes cryptolactis</name>
    <dbReference type="NCBI Taxonomy" id="200616"/>
    <lineage>
        <taxon>Bacteria</taxon>
        <taxon>Pseudomonadati</taxon>
        <taxon>Pseudomonadota</taxon>
        <taxon>Alphaproteobacteria</taxon>
        <taxon>Hyphomicrobiales</taxon>
        <taxon>Nitrobacteraceae</taxon>
        <taxon>Rhodoplanes</taxon>
    </lineage>
</organism>
<keyword evidence="2" id="KW-1185">Reference proteome</keyword>
<comment type="caution">
    <text evidence="1">The sequence shown here is derived from an EMBL/GenBank/DDBJ whole genome shotgun (WGS) entry which is preliminary data.</text>
</comment>
<dbReference type="PANTHER" id="PTHR34849:SF3">
    <property type="entry name" value="SSR2962 PROTEIN"/>
    <property type="match status" value="1"/>
</dbReference>
<dbReference type="RefSeq" id="WP_272777394.1">
    <property type="nucleotide sequence ID" value="NZ_JAQQLI010000017.1"/>
</dbReference>
<dbReference type="Pfam" id="PF04255">
    <property type="entry name" value="DUF433"/>
    <property type="match status" value="1"/>
</dbReference>
<reference evidence="1" key="1">
    <citation type="journal article" date="2023" name="Microbiol Resour">
        <title>Genome Sequences of Rhodoplanes serenus and Two Thermotolerant Strains, Rhodoplanes tepidamans and 'Rhodoplanes cryptolactis,' Further Refine the Genus.</title>
        <authorList>
            <person name="Rayyan A.A."/>
            <person name="Kyndt J.A."/>
        </authorList>
    </citation>
    <scope>NUCLEOTIDE SEQUENCE</scope>
    <source>
        <strain evidence="1">DSM 9987</strain>
    </source>
</reference>
<dbReference type="SUPFAM" id="SSF46689">
    <property type="entry name" value="Homeodomain-like"/>
    <property type="match status" value="1"/>
</dbReference>
<dbReference type="EMBL" id="JAQQLI010000017">
    <property type="protein sequence ID" value="MDC7786547.1"/>
    <property type="molecule type" value="Genomic_DNA"/>
</dbReference>
<protein>
    <submittedName>
        <fullName evidence="1">DUF433 domain-containing protein</fullName>
    </submittedName>
</protein>
<sequence length="77" mass="8619">MDQLTRITRDPAVMGGKPCIRGLRVTVGTIVGQIAAGQSIDQILTDYPYLQREDVLEALRYAAWRAEEREVDLTASR</sequence>
<dbReference type="Gene3D" id="1.10.10.10">
    <property type="entry name" value="Winged helix-like DNA-binding domain superfamily/Winged helix DNA-binding domain"/>
    <property type="match status" value="1"/>
</dbReference>
<dbReference type="InterPro" id="IPR007367">
    <property type="entry name" value="DUF433"/>
</dbReference>
<name>A0ABT5JAN3_RHOTP</name>
<proteinExistence type="predicted"/>
<gene>
    <name evidence="1" type="ORF">PQJ73_12715</name>
</gene>
<dbReference type="PANTHER" id="PTHR34849">
    <property type="entry name" value="SSL5025 PROTEIN"/>
    <property type="match status" value="1"/>
</dbReference>
<dbReference type="InterPro" id="IPR036388">
    <property type="entry name" value="WH-like_DNA-bd_sf"/>
</dbReference>